<sequence length="669" mass="72350">MKPLNADNQGNFRPGGNRVRTAWKTGAVSRARQDRLVTLLSREDDWITAAELADLIGVTPRSIRSYVTAVNARVRVGTAIESGPLGYRGGPELPTAARAGGIEEGTPRERLHRLIRDILAAPDGLDVYETADAYFVSAATIESDLSRVRSLLTGTRLTLERSGPRARLRGSEMDQRRLLSRLAHDETDDGAFDLVTLRRALGRSTVGAGVFGPLKRDLVAELSGLGYYVNEFGIGDVLMHIAIAADRVTRDRGLDEAVSAPVGDAAARISDVVDRLSRRHLDIGFGAGDLAHLAALVQSRVVAPGATAPIATIRKGLDPAVETAVREAVSLAASEFLVDIDHEDFVLRLALHVQNLRQRAAEQAWSRNPLTRSLKTTYPMIFEVAVFIADRLRGLLGIALLDDEIAYIAMHVGGRLERSRSDGGLLTATIVCPGYYELHELLHSSISRSLGQAIDVVGVDTHVDPDWAAIDTDLVLTTIDAPVGGDRIVRIQPFLTEADIERVQAAAGRVRRARRLARLRAELERYFSPDAFVFGLDPDAGSDGAIARLGALLVAQGVIDDDYVTRALEREKLSSTAFTDALAVPHAIGMTATRTAIAVGIADPSMPWGDGRVQVVAMVAFSESDRAAFQTVFEQLVEVFSERDSVQRIVRRGTTFGAFLDELVAVVDG</sequence>
<dbReference type="InterPro" id="IPR011608">
    <property type="entry name" value="PRD"/>
</dbReference>
<dbReference type="PANTHER" id="PTHR30185:SF12">
    <property type="entry name" value="TRANSCRIPTIONAL REGULATOR MANR"/>
    <property type="match status" value="1"/>
</dbReference>
<feature type="domain" description="PRD" evidence="3">
    <location>
        <begin position="316"/>
        <end position="422"/>
    </location>
</feature>
<dbReference type="GO" id="GO:0006355">
    <property type="term" value="P:regulation of DNA-templated transcription"/>
    <property type="evidence" value="ECO:0007669"/>
    <property type="project" value="InterPro"/>
</dbReference>
<reference evidence="4 5" key="1">
    <citation type="journal article" date="2015" name="Stand. Genomic Sci.">
        <title>Genomic Encyclopedia of Bacterial and Archaeal Type Strains, Phase III: the genomes of soil and plant-associated and newly described type strains.</title>
        <authorList>
            <person name="Whitman W.B."/>
            <person name="Woyke T."/>
            <person name="Klenk H.P."/>
            <person name="Zhou Y."/>
            <person name="Lilburn T.G."/>
            <person name="Beck B.J."/>
            <person name="De Vos P."/>
            <person name="Vandamme P."/>
            <person name="Eisen J.A."/>
            <person name="Garrity G."/>
            <person name="Hugenholtz P."/>
            <person name="Kyrpides N.C."/>
        </authorList>
    </citation>
    <scope>NUCLEOTIDE SEQUENCE [LARGE SCALE GENOMIC DNA]</scope>
    <source>
        <strain evidence="4 5">S2T63</strain>
    </source>
</reference>
<dbReference type="PROSITE" id="PS51372">
    <property type="entry name" value="PRD_2"/>
    <property type="match status" value="1"/>
</dbReference>
<dbReference type="InterPro" id="IPR016152">
    <property type="entry name" value="PTrfase/Anion_transptr"/>
</dbReference>
<feature type="domain" description="PTS EIIA type-2" evidence="2">
    <location>
        <begin position="525"/>
        <end position="669"/>
    </location>
</feature>
<name>A0A498BY78_9MICO</name>
<dbReference type="Pfam" id="PF00874">
    <property type="entry name" value="PRD"/>
    <property type="match status" value="1"/>
</dbReference>
<dbReference type="EMBL" id="RCDB01000003">
    <property type="protein sequence ID" value="RLK47787.1"/>
    <property type="molecule type" value="Genomic_DNA"/>
</dbReference>
<dbReference type="SUPFAM" id="SSF63520">
    <property type="entry name" value="PTS-regulatory domain, PRD"/>
    <property type="match status" value="1"/>
</dbReference>
<dbReference type="AlphaFoldDB" id="A0A498BY78"/>
<dbReference type="SUPFAM" id="SSF55804">
    <property type="entry name" value="Phoshotransferase/anion transport protein"/>
    <property type="match status" value="1"/>
</dbReference>
<dbReference type="Pfam" id="PF00359">
    <property type="entry name" value="PTS_EIIA_2"/>
    <property type="match status" value="1"/>
</dbReference>
<evidence type="ECO:0000313" key="5">
    <source>
        <dbReference type="Proteomes" id="UP000273158"/>
    </source>
</evidence>
<organism evidence="4 5">
    <name type="scientific">Microbacterium telephonicum</name>
    <dbReference type="NCBI Taxonomy" id="1714841"/>
    <lineage>
        <taxon>Bacteria</taxon>
        <taxon>Bacillati</taxon>
        <taxon>Actinomycetota</taxon>
        <taxon>Actinomycetes</taxon>
        <taxon>Micrococcales</taxon>
        <taxon>Microbacteriaceae</taxon>
        <taxon>Microbacterium</taxon>
    </lineage>
</organism>
<dbReference type="Proteomes" id="UP000273158">
    <property type="component" value="Unassembled WGS sequence"/>
</dbReference>
<dbReference type="InterPro" id="IPR050661">
    <property type="entry name" value="BglG_antiterminators"/>
</dbReference>
<dbReference type="Gene3D" id="1.10.10.10">
    <property type="entry name" value="Winged helix-like DNA-binding domain superfamily/Winged helix DNA-binding domain"/>
    <property type="match status" value="1"/>
</dbReference>
<evidence type="ECO:0000256" key="1">
    <source>
        <dbReference type="ARBA" id="ARBA00022737"/>
    </source>
</evidence>
<dbReference type="Gene3D" id="1.10.1790.10">
    <property type="entry name" value="PRD domain"/>
    <property type="match status" value="1"/>
</dbReference>
<dbReference type="InterPro" id="IPR002178">
    <property type="entry name" value="PTS_EIIA_type-2_dom"/>
</dbReference>
<keyword evidence="1" id="KW-0677">Repeat</keyword>
<dbReference type="InterPro" id="IPR036388">
    <property type="entry name" value="WH-like_DNA-bd_sf"/>
</dbReference>
<keyword evidence="5" id="KW-1185">Reference proteome</keyword>
<evidence type="ECO:0000259" key="2">
    <source>
        <dbReference type="PROSITE" id="PS51094"/>
    </source>
</evidence>
<dbReference type="PROSITE" id="PS51094">
    <property type="entry name" value="PTS_EIIA_TYPE_2"/>
    <property type="match status" value="1"/>
</dbReference>
<dbReference type="InterPro" id="IPR036634">
    <property type="entry name" value="PRD_sf"/>
</dbReference>
<evidence type="ECO:0000259" key="3">
    <source>
        <dbReference type="PROSITE" id="PS51372"/>
    </source>
</evidence>
<dbReference type="PANTHER" id="PTHR30185">
    <property type="entry name" value="CRYPTIC BETA-GLUCOSIDE BGL OPERON ANTITERMINATOR"/>
    <property type="match status" value="1"/>
</dbReference>
<protein>
    <submittedName>
        <fullName evidence="4">BglG family transcriptional antiterminator</fullName>
    </submittedName>
</protein>
<dbReference type="Gene3D" id="3.40.930.10">
    <property type="entry name" value="Mannitol-specific EII, Chain A"/>
    <property type="match status" value="1"/>
</dbReference>
<accession>A0A498BY78</accession>
<gene>
    <name evidence="4" type="ORF">C7474_2384</name>
</gene>
<comment type="caution">
    <text evidence="4">The sequence shown here is derived from an EMBL/GenBank/DDBJ whole genome shotgun (WGS) entry which is preliminary data.</text>
</comment>
<proteinExistence type="predicted"/>
<evidence type="ECO:0000313" key="4">
    <source>
        <dbReference type="EMBL" id="RLK47787.1"/>
    </source>
</evidence>